<dbReference type="Pfam" id="PF02457">
    <property type="entry name" value="DAC"/>
    <property type="match status" value="1"/>
</dbReference>
<keyword evidence="3 10" id="KW-0808">Transferase</keyword>
<keyword evidence="7 10" id="KW-0067">ATP-binding</keyword>
<dbReference type="Gene3D" id="3.40.1700.10">
    <property type="entry name" value="DNA integrity scanning protein, DisA, N-terminal domain"/>
    <property type="match status" value="1"/>
</dbReference>
<dbReference type="GO" id="GO:0106408">
    <property type="term" value="F:diadenylate cyclase activity"/>
    <property type="evidence" value="ECO:0007669"/>
    <property type="project" value="UniProtKB-EC"/>
</dbReference>
<dbReference type="InterPro" id="IPR003390">
    <property type="entry name" value="DNA_integrity_scan_DisA_N"/>
</dbReference>
<evidence type="ECO:0000256" key="4">
    <source>
        <dbReference type="ARBA" id="ARBA00022692"/>
    </source>
</evidence>
<dbReference type="EC" id="2.7.7.85" evidence="10"/>
<accession>A0A098QZI9</accession>
<dbReference type="InterPro" id="IPR050338">
    <property type="entry name" value="DisA"/>
</dbReference>
<evidence type="ECO:0000256" key="5">
    <source>
        <dbReference type="ARBA" id="ARBA00022695"/>
    </source>
</evidence>
<comment type="function">
    <text evidence="10">Catalyzes the condensation of 2 ATP molecules into cyclic di-AMP (c-di-AMP), a second messenger used to regulate differing processes in different bacteria.</text>
</comment>
<comment type="catalytic activity">
    <reaction evidence="1 10">
        <text>2 ATP = 3',3'-c-di-AMP + 2 diphosphate</text>
        <dbReference type="Rhea" id="RHEA:35655"/>
        <dbReference type="ChEBI" id="CHEBI:30616"/>
        <dbReference type="ChEBI" id="CHEBI:33019"/>
        <dbReference type="ChEBI" id="CHEBI:71500"/>
        <dbReference type="EC" id="2.7.7.85"/>
    </reaction>
</comment>
<comment type="similarity">
    <text evidence="10">Belongs to the adenylate cyclase family. DacA/CdaA subfamily.</text>
</comment>
<dbReference type="PANTHER" id="PTHR34185">
    <property type="entry name" value="DIADENYLATE CYCLASE"/>
    <property type="match status" value="1"/>
</dbReference>
<dbReference type="InterPro" id="IPR036888">
    <property type="entry name" value="DNA_integrity_DisA_N_sf"/>
</dbReference>
<evidence type="ECO:0000259" key="11">
    <source>
        <dbReference type="PROSITE" id="PS51794"/>
    </source>
</evidence>
<dbReference type="PANTHER" id="PTHR34185:SF1">
    <property type="entry name" value="DIADENYLATE CYCLASE"/>
    <property type="match status" value="1"/>
</dbReference>
<keyword evidence="8 10" id="KW-1133">Transmembrane helix</keyword>
<evidence type="ECO:0000256" key="3">
    <source>
        <dbReference type="ARBA" id="ARBA00022679"/>
    </source>
</evidence>
<dbReference type="OrthoDB" id="9807385at2"/>
<keyword evidence="6 10" id="KW-0547">Nucleotide-binding</keyword>
<organism evidence="12 13">
    <name type="scientific">Spirochaeta lutea</name>
    <dbReference type="NCBI Taxonomy" id="1480694"/>
    <lineage>
        <taxon>Bacteria</taxon>
        <taxon>Pseudomonadati</taxon>
        <taxon>Spirochaetota</taxon>
        <taxon>Spirochaetia</taxon>
        <taxon>Spirochaetales</taxon>
        <taxon>Spirochaetaceae</taxon>
        <taxon>Spirochaeta</taxon>
    </lineage>
</organism>
<evidence type="ECO:0000256" key="6">
    <source>
        <dbReference type="ARBA" id="ARBA00022741"/>
    </source>
</evidence>
<keyword evidence="13" id="KW-1185">Reference proteome</keyword>
<dbReference type="GO" id="GO:0004016">
    <property type="term" value="F:adenylate cyclase activity"/>
    <property type="evidence" value="ECO:0007669"/>
    <property type="project" value="UniProtKB-UniRule"/>
</dbReference>
<dbReference type="AlphaFoldDB" id="A0A098QZI9"/>
<dbReference type="Proteomes" id="UP000029692">
    <property type="component" value="Unassembled WGS sequence"/>
</dbReference>
<sequence length="267" mass="29579">MEWLTNIWYVRSILIPIIDISLLTLIFYKGYQIFLQTRAISLIRGVIFLVVLYGVAYLLQLRTLLWLLNMVAPSLLIGVAIIFQPELRKIFIRLGQGQLFHFRESDKPLQIESVLKAAGVLSDQRRGALVVFVRNVGQKNIIETGSRLDAELSPALLITIFGHDTPLHDGAAVVENGRIVAAGAFLPLSEQQDIRRSFGTRHRAALGLAEESDAVILVVSEESGAISLAYDSMLHYNLGIEEARSRLSELLNVDAVPEEAGDGGFDE</sequence>
<evidence type="ECO:0000256" key="9">
    <source>
        <dbReference type="ARBA" id="ARBA00023136"/>
    </source>
</evidence>
<comment type="caution">
    <text evidence="12">The sequence shown here is derived from an EMBL/GenBank/DDBJ whole genome shotgun (WGS) entry which is preliminary data.</text>
</comment>
<feature type="transmembrane region" description="Helical" evidence="10">
    <location>
        <begin position="65"/>
        <end position="83"/>
    </location>
</feature>
<evidence type="ECO:0000256" key="1">
    <source>
        <dbReference type="ARBA" id="ARBA00000877"/>
    </source>
</evidence>
<feature type="domain" description="DAC" evidence="11">
    <location>
        <begin position="84"/>
        <end position="242"/>
    </location>
</feature>
<evidence type="ECO:0000313" key="13">
    <source>
        <dbReference type="Proteomes" id="UP000029692"/>
    </source>
</evidence>
<comment type="caution">
    <text evidence="10">Lacks conserved residue(s) required for the propagation of feature annotation.</text>
</comment>
<gene>
    <name evidence="10" type="primary">dacA</name>
    <name evidence="12" type="ORF">DC28_05540</name>
</gene>
<feature type="transmembrane region" description="Helical" evidence="10">
    <location>
        <begin position="6"/>
        <end position="28"/>
    </location>
</feature>
<dbReference type="HAMAP" id="MF_01499">
    <property type="entry name" value="DacA"/>
    <property type="match status" value="1"/>
</dbReference>
<evidence type="ECO:0000313" key="12">
    <source>
        <dbReference type="EMBL" id="KGE72833.1"/>
    </source>
</evidence>
<evidence type="ECO:0000256" key="2">
    <source>
        <dbReference type="ARBA" id="ARBA00022475"/>
    </source>
</evidence>
<name>A0A098QZI9_9SPIO</name>
<evidence type="ECO:0000256" key="7">
    <source>
        <dbReference type="ARBA" id="ARBA00022840"/>
    </source>
</evidence>
<keyword evidence="5 10" id="KW-0548">Nucleotidyltransferase</keyword>
<protein>
    <recommendedName>
        <fullName evidence="10">Diadenylate cyclase</fullName>
        <shortName evidence="10">DAC</shortName>
        <ecNumber evidence="10">2.7.7.85</ecNumber>
    </recommendedName>
    <alternativeName>
        <fullName evidence="10">Cyclic-di-AMP synthase</fullName>
        <shortName evidence="10">c-di-AMP synthase</shortName>
    </alternativeName>
</protein>
<dbReference type="GO" id="GO:0006171">
    <property type="term" value="P:cAMP biosynthetic process"/>
    <property type="evidence" value="ECO:0007669"/>
    <property type="project" value="InterPro"/>
</dbReference>
<keyword evidence="9 10" id="KW-0472">Membrane</keyword>
<keyword evidence="2 10" id="KW-1003">Cell membrane</keyword>
<dbReference type="STRING" id="1480694.DC28_05540"/>
<feature type="transmembrane region" description="Helical" evidence="10">
    <location>
        <begin position="40"/>
        <end position="59"/>
    </location>
</feature>
<dbReference type="EMBL" id="JNUP01000047">
    <property type="protein sequence ID" value="KGE72833.1"/>
    <property type="molecule type" value="Genomic_DNA"/>
</dbReference>
<evidence type="ECO:0000256" key="10">
    <source>
        <dbReference type="HAMAP-Rule" id="MF_01499"/>
    </source>
</evidence>
<dbReference type="SUPFAM" id="SSF143597">
    <property type="entry name" value="YojJ-like"/>
    <property type="match status" value="1"/>
</dbReference>
<evidence type="ECO:0000256" key="8">
    <source>
        <dbReference type="ARBA" id="ARBA00022989"/>
    </source>
</evidence>
<dbReference type="NCBIfam" id="TIGR00159">
    <property type="entry name" value="diadenylate cyclase CdaA"/>
    <property type="match status" value="1"/>
</dbReference>
<reference evidence="12 13" key="1">
    <citation type="submission" date="2014-05" db="EMBL/GenBank/DDBJ databases">
        <title>De novo Genome Sequence of Spirocheata sp.</title>
        <authorList>
            <person name="Shivani Y."/>
            <person name="Subhash Y."/>
            <person name="Tushar L."/>
            <person name="Sasikala C."/>
            <person name="Ramana C.V."/>
        </authorList>
    </citation>
    <scope>NUCLEOTIDE SEQUENCE [LARGE SCALE GENOMIC DNA]</scope>
    <source>
        <strain evidence="12 13">JC230</strain>
    </source>
</reference>
<comment type="subunit">
    <text evidence="10">Probably a homodimer.</text>
</comment>
<dbReference type="GO" id="GO:0005524">
    <property type="term" value="F:ATP binding"/>
    <property type="evidence" value="ECO:0007669"/>
    <property type="project" value="UniProtKB-UniRule"/>
</dbReference>
<dbReference type="InterPro" id="IPR034701">
    <property type="entry name" value="CdaA"/>
</dbReference>
<dbReference type="eggNOG" id="COG1624">
    <property type="taxonomic scope" value="Bacteria"/>
</dbReference>
<dbReference type="InterPro" id="IPR014046">
    <property type="entry name" value="C-di-AMP_synthase"/>
</dbReference>
<proteinExistence type="inferred from homology"/>
<dbReference type="PIRSF" id="PIRSF004793">
    <property type="entry name" value="UCP004793"/>
    <property type="match status" value="1"/>
</dbReference>
<keyword evidence="4 10" id="KW-0812">Transmembrane</keyword>
<dbReference type="PROSITE" id="PS51794">
    <property type="entry name" value="DAC"/>
    <property type="match status" value="1"/>
</dbReference>